<dbReference type="SMART" id="SM00965">
    <property type="entry name" value="STN"/>
    <property type="match status" value="1"/>
</dbReference>
<evidence type="ECO:0000256" key="5">
    <source>
        <dbReference type="ARBA" id="ARBA00022496"/>
    </source>
</evidence>
<dbReference type="SUPFAM" id="SSF56935">
    <property type="entry name" value="Porins"/>
    <property type="match status" value="1"/>
</dbReference>
<accession>G0A113</accession>
<evidence type="ECO:0000256" key="16">
    <source>
        <dbReference type="SAM" id="SignalP"/>
    </source>
</evidence>
<gene>
    <name evidence="18" type="ordered locus">Metme_2889</name>
</gene>
<keyword evidence="3 14" id="KW-0813">Transport</keyword>
<evidence type="ECO:0000256" key="9">
    <source>
        <dbReference type="ARBA" id="ARBA00023065"/>
    </source>
</evidence>
<evidence type="ECO:0000256" key="14">
    <source>
        <dbReference type="PROSITE-ProRule" id="PRU01360"/>
    </source>
</evidence>
<dbReference type="PROSITE" id="PS52016">
    <property type="entry name" value="TONB_DEPENDENT_REC_3"/>
    <property type="match status" value="1"/>
</dbReference>
<dbReference type="InterPro" id="IPR000531">
    <property type="entry name" value="Beta-barrel_TonB"/>
</dbReference>
<dbReference type="InterPro" id="IPR036942">
    <property type="entry name" value="Beta-barrel_TonB_sf"/>
</dbReference>
<proteinExistence type="inferred from homology"/>
<dbReference type="Gene3D" id="2.170.130.10">
    <property type="entry name" value="TonB-dependent receptor, plug domain"/>
    <property type="match status" value="1"/>
</dbReference>
<reference key="2">
    <citation type="submission" date="2011-05" db="EMBL/GenBank/DDBJ databases">
        <title>Complete genome sequence of the aerobic marine methanotroph Methylomonas methanica MC09.</title>
        <authorList>
            <person name="Boden R."/>
            <person name="Cunliffe M."/>
            <person name="Scanlan J."/>
            <person name="Moussard H."/>
            <person name="Kits K.D."/>
            <person name="Klotz M."/>
            <person name="Jetten M."/>
            <person name="Vuilleumier S."/>
            <person name="Han J."/>
            <person name="Peters L."/>
            <person name="Mikhailova N."/>
            <person name="Teshima H."/>
            <person name="Tapia R."/>
            <person name="Kyrpides N."/>
            <person name="Ivanova N."/>
            <person name="Pagani I."/>
            <person name="Cheng J.-F."/>
            <person name="Goodwin L."/>
            <person name="Han C."/>
            <person name="Hauser L."/>
            <person name="Land M."/>
            <person name="Lapidus A."/>
            <person name="Lucas S."/>
            <person name="Pitluck S."/>
            <person name="Woyke T."/>
            <person name="Stein L.Y."/>
            <person name="Murrell C."/>
        </authorList>
    </citation>
    <scope>NUCLEOTIDE SEQUENCE</scope>
    <source>
        <strain>MC09</strain>
    </source>
</reference>
<evidence type="ECO:0000313" key="18">
    <source>
        <dbReference type="EMBL" id="AEG01269.1"/>
    </source>
</evidence>
<dbReference type="AlphaFoldDB" id="G0A113"/>
<dbReference type="Pfam" id="PF00593">
    <property type="entry name" value="TonB_dep_Rec_b-barrel"/>
    <property type="match status" value="1"/>
</dbReference>
<dbReference type="PANTHER" id="PTHR32552">
    <property type="entry name" value="FERRICHROME IRON RECEPTOR-RELATED"/>
    <property type="match status" value="1"/>
</dbReference>
<feature type="chain" id="PRO_5003396315" evidence="16">
    <location>
        <begin position="26"/>
        <end position="799"/>
    </location>
</feature>
<evidence type="ECO:0000256" key="6">
    <source>
        <dbReference type="ARBA" id="ARBA00022692"/>
    </source>
</evidence>
<dbReference type="EMBL" id="CP002738">
    <property type="protein sequence ID" value="AEG01269.1"/>
    <property type="molecule type" value="Genomic_DNA"/>
</dbReference>
<dbReference type="NCBIfam" id="TIGR01783">
    <property type="entry name" value="TonB-siderophor"/>
    <property type="match status" value="1"/>
</dbReference>
<comment type="subcellular location">
    <subcellularLocation>
        <location evidence="1 14">Cell outer membrane</location>
        <topology evidence="1 14">Multi-pass membrane protein</topology>
    </subcellularLocation>
</comment>
<dbReference type="Pfam" id="PF07660">
    <property type="entry name" value="STN"/>
    <property type="match status" value="1"/>
</dbReference>
<dbReference type="GO" id="GO:0015891">
    <property type="term" value="P:siderophore transport"/>
    <property type="evidence" value="ECO:0007669"/>
    <property type="project" value="InterPro"/>
</dbReference>
<evidence type="ECO:0000256" key="12">
    <source>
        <dbReference type="ARBA" id="ARBA00023170"/>
    </source>
</evidence>
<dbReference type="InterPro" id="IPR011662">
    <property type="entry name" value="Secretin/TonB_short_N"/>
</dbReference>
<feature type="domain" description="Secretin/TonB short N-terminal" evidence="17">
    <location>
        <begin position="51"/>
        <end position="102"/>
    </location>
</feature>
<dbReference type="KEGG" id="mmt:Metme_2889"/>
<keyword evidence="11 14" id="KW-0472">Membrane</keyword>
<dbReference type="InterPro" id="IPR039426">
    <property type="entry name" value="TonB-dep_rcpt-like"/>
</dbReference>
<evidence type="ECO:0000256" key="4">
    <source>
        <dbReference type="ARBA" id="ARBA00022452"/>
    </source>
</evidence>
<dbReference type="GO" id="GO:0038023">
    <property type="term" value="F:signaling receptor activity"/>
    <property type="evidence" value="ECO:0007669"/>
    <property type="project" value="InterPro"/>
</dbReference>
<dbReference type="GO" id="GO:0015344">
    <property type="term" value="F:siderophore uptake transmembrane transporter activity"/>
    <property type="evidence" value="ECO:0007669"/>
    <property type="project" value="TreeGrafter"/>
</dbReference>
<dbReference type="InterPro" id="IPR012910">
    <property type="entry name" value="Plug_dom"/>
</dbReference>
<evidence type="ECO:0000256" key="13">
    <source>
        <dbReference type="ARBA" id="ARBA00023237"/>
    </source>
</evidence>
<dbReference type="STRING" id="857087.Metme_2889"/>
<sequence length="799" mass="86840">MDDWHRHMLALAASASLLVFQQAVAAESVSLDIPSQRLSQSLLDYSQATGIKILFKEESTSGRNAPAIKGVYDAEQALKTLLEGSGLKYRFTSPTAVVLNPAPESRLNNQALPPNTMPAVTVTGTSASNMDTTYQAGNSTAGSKMPLEITRVPQSIQVITKAAIEDQGAFSIGNILKQVPSATVIGTRFSRFPRINIRGFKADQTRNGIRQIFGGDGDWSALSHIQSVEVLKGPGSTVFGQQTNEGGGIINVVTKRSHKDRQLEFSFARGGYEGFDGDITSGRWDINTPLTADGALTARFTGEIEGSESFIDFQNLDRENFGFAMAWDDGGPVRAYINAEYANRRTQPNPGLPVFGTITGGGLGNISHNTFLGEPNLDRLEAETPLVQAWLEIDLAENWKISPRFQYDEFNIDQDQTFLGNATADLATGRINVARSGRSGFKERDRSFIGQIDITGKVQTGFLTHQIFIGGDYTKGYFATSSQNRIGVNTIDASNPSYASRPFALSPVFQGSEGDFDLGSFAFQDVISIGDKFDLMGGVRHSVYSVKRFTPSTGVTSELDTDNTSYQIGGTFHLTDHIHVFAGYGEGFSPTPAINILAGGKSLEPGESEQIETGVKVNFPGGLTGSASYFESTRKKVTTPDQLNPGFVIQTGEISTRGAETDLSYPLTDQWFVQAGYAFIDAKITSSNAGDVGNEPEKIPEHQANFWTHYKFDSGLLKNLTLSAGANYVGNRPFNNANTVNLPEYTTVDLGASYAYNQVKLELFVNNLLDKRYFVSADFGPAVFPGDPRTIYGRISYRF</sequence>
<dbReference type="Proteomes" id="UP000008888">
    <property type="component" value="Chromosome"/>
</dbReference>
<keyword evidence="5" id="KW-0410">Iron transport</keyword>
<dbReference type="RefSeq" id="WP_013819502.1">
    <property type="nucleotide sequence ID" value="NC_015572.1"/>
</dbReference>
<reference evidence="19" key="3">
    <citation type="submission" date="2011-05" db="EMBL/GenBank/DDBJ databases">
        <title>Complete sequence of Methylomonas methanica MC09.</title>
        <authorList>
            <consortium name="US DOE Joint Genome Institute"/>
            <person name="Lucas S."/>
            <person name="Han J."/>
            <person name="Lapidus A."/>
            <person name="Cheng J.-F."/>
            <person name="Goodwin L."/>
            <person name="Pitluck S."/>
            <person name="Peters L."/>
            <person name="Mikhailova N."/>
            <person name="Teshima H."/>
            <person name="Han C."/>
            <person name="Tapia R."/>
            <person name="Land M."/>
            <person name="Hauser L."/>
            <person name="Kyrpides N."/>
            <person name="Ivanova N."/>
            <person name="Pagani I."/>
            <person name="Stein L."/>
            <person name="Woyke T."/>
        </authorList>
    </citation>
    <scope>NUCLEOTIDE SEQUENCE [LARGE SCALE GENOMIC DNA]</scope>
    <source>
        <strain evidence="19">MC09</strain>
    </source>
</reference>
<evidence type="ECO:0000256" key="10">
    <source>
        <dbReference type="ARBA" id="ARBA00023077"/>
    </source>
</evidence>
<keyword evidence="8" id="KW-0408">Iron</keyword>
<keyword evidence="9" id="KW-0406">Ion transport</keyword>
<evidence type="ECO:0000256" key="3">
    <source>
        <dbReference type="ARBA" id="ARBA00022448"/>
    </source>
</evidence>
<dbReference type="HOGENOM" id="CLU_008287_9_0_6"/>
<dbReference type="Gene3D" id="3.55.50.30">
    <property type="match status" value="1"/>
</dbReference>
<evidence type="ECO:0000256" key="11">
    <source>
        <dbReference type="ARBA" id="ARBA00023136"/>
    </source>
</evidence>
<comment type="similarity">
    <text evidence="2 14 15">Belongs to the TonB-dependent receptor family.</text>
</comment>
<reference evidence="18 19" key="1">
    <citation type="journal article" date="2011" name="J. Bacteriol.">
        <title>Complete Genome Sequence of the Aerobic Marine Methanotroph Methylomonas methanica MC09.</title>
        <authorList>
            <person name="Boden R."/>
            <person name="Cunliffe M."/>
            <person name="Scanlan J."/>
            <person name="Moussard H."/>
            <person name="Kits K.D."/>
            <person name="Klotz M.G."/>
            <person name="Jetten M.S."/>
            <person name="Vuilleumier S."/>
            <person name="Han J."/>
            <person name="Peters L."/>
            <person name="Mikhailova N."/>
            <person name="Teshima H."/>
            <person name="Tapia R."/>
            <person name="Kyrpides N."/>
            <person name="Ivanova N."/>
            <person name="Pagani I."/>
            <person name="Cheng J.F."/>
            <person name="Goodwin L."/>
            <person name="Han C."/>
            <person name="Hauser L."/>
            <person name="Land M.L."/>
            <person name="Lapidus A."/>
            <person name="Lucas S."/>
            <person name="Pitluck S."/>
            <person name="Woyke T."/>
            <person name="Stein L."/>
            <person name="Murrell J.C."/>
        </authorList>
    </citation>
    <scope>NUCLEOTIDE SEQUENCE [LARGE SCALE GENOMIC DNA]</scope>
    <source>
        <strain evidence="18 19">MC09</strain>
    </source>
</reference>
<keyword evidence="19" id="KW-1185">Reference proteome</keyword>
<evidence type="ECO:0000256" key="15">
    <source>
        <dbReference type="RuleBase" id="RU003357"/>
    </source>
</evidence>
<keyword evidence="7 16" id="KW-0732">Signal</keyword>
<evidence type="ECO:0000256" key="1">
    <source>
        <dbReference type="ARBA" id="ARBA00004571"/>
    </source>
</evidence>
<evidence type="ECO:0000256" key="7">
    <source>
        <dbReference type="ARBA" id="ARBA00022729"/>
    </source>
</evidence>
<dbReference type="eggNOG" id="COG4773">
    <property type="taxonomic scope" value="Bacteria"/>
</dbReference>
<keyword evidence="10 15" id="KW-0798">TonB box</keyword>
<dbReference type="PANTHER" id="PTHR32552:SF68">
    <property type="entry name" value="FERRICHROME OUTER MEMBRANE TRANSPORTER_PHAGE RECEPTOR"/>
    <property type="match status" value="1"/>
</dbReference>
<protein>
    <submittedName>
        <fullName evidence="18">TonB-dependent siderophore receptor</fullName>
    </submittedName>
</protein>
<keyword evidence="13 14" id="KW-0998">Cell outer membrane</keyword>
<dbReference type="InterPro" id="IPR010105">
    <property type="entry name" value="TonB_sidphr_rcpt"/>
</dbReference>
<dbReference type="InterPro" id="IPR037066">
    <property type="entry name" value="Plug_dom_sf"/>
</dbReference>
<evidence type="ECO:0000259" key="17">
    <source>
        <dbReference type="SMART" id="SM00965"/>
    </source>
</evidence>
<evidence type="ECO:0000313" key="19">
    <source>
        <dbReference type="Proteomes" id="UP000008888"/>
    </source>
</evidence>
<keyword evidence="6 14" id="KW-0812">Transmembrane</keyword>
<organism evidence="18 19">
    <name type="scientific">Methylomonas methanica (strain DSM 25384 / MC09)</name>
    <dbReference type="NCBI Taxonomy" id="857087"/>
    <lineage>
        <taxon>Bacteria</taxon>
        <taxon>Pseudomonadati</taxon>
        <taxon>Pseudomonadota</taxon>
        <taxon>Gammaproteobacteria</taxon>
        <taxon>Methylococcales</taxon>
        <taxon>Methylococcaceae</taxon>
        <taxon>Methylomonas</taxon>
    </lineage>
</organism>
<dbReference type="CDD" id="cd01347">
    <property type="entry name" value="ligand_gated_channel"/>
    <property type="match status" value="1"/>
</dbReference>
<dbReference type="GO" id="GO:0009279">
    <property type="term" value="C:cell outer membrane"/>
    <property type="evidence" value="ECO:0007669"/>
    <property type="project" value="UniProtKB-SubCell"/>
</dbReference>
<feature type="signal peptide" evidence="16">
    <location>
        <begin position="1"/>
        <end position="25"/>
    </location>
</feature>
<evidence type="ECO:0000256" key="2">
    <source>
        <dbReference type="ARBA" id="ARBA00009810"/>
    </source>
</evidence>
<evidence type="ECO:0000256" key="8">
    <source>
        <dbReference type="ARBA" id="ARBA00023004"/>
    </source>
</evidence>
<dbReference type="Gene3D" id="2.40.170.20">
    <property type="entry name" value="TonB-dependent receptor, beta-barrel domain"/>
    <property type="match status" value="1"/>
</dbReference>
<dbReference type="Pfam" id="PF07715">
    <property type="entry name" value="Plug"/>
    <property type="match status" value="1"/>
</dbReference>
<keyword evidence="12 18" id="KW-0675">Receptor</keyword>
<name>G0A113_METMM</name>
<keyword evidence="4 14" id="KW-1134">Transmembrane beta strand</keyword>